<proteinExistence type="predicted"/>
<dbReference type="AlphaFoldDB" id="A0A7J6A415"/>
<keyword evidence="2" id="KW-1185">Reference proteome</keyword>
<dbReference type="Proteomes" id="UP000593565">
    <property type="component" value="Unassembled WGS sequence"/>
</dbReference>
<evidence type="ECO:0000313" key="1">
    <source>
        <dbReference type="EMBL" id="KAF4076687.1"/>
    </source>
</evidence>
<accession>A0A7J6A415</accession>
<organism evidence="1 2">
    <name type="scientific">Ameiurus melas</name>
    <name type="common">Black bullhead</name>
    <name type="synonym">Silurus melas</name>
    <dbReference type="NCBI Taxonomy" id="219545"/>
    <lineage>
        <taxon>Eukaryota</taxon>
        <taxon>Metazoa</taxon>
        <taxon>Chordata</taxon>
        <taxon>Craniata</taxon>
        <taxon>Vertebrata</taxon>
        <taxon>Euteleostomi</taxon>
        <taxon>Actinopterygii</taxon>
        <taxon>Neopterygii</taxon>
        <taxon>Teleostei</taxon>
        <taxon>Ostariophysi</taxon>
        <taxon>Siluriformes</taxon>
        <taxon>Ictaluridae</taxon>
        <taxon>Ameiurus</taxon>
    </lineage>
</organism>
<dbReference type="EMBL" id="JAAGNN010000019">
    <property type="protein sequence ID" value="KAF4076687.1"/>
    <property type="molecule type" value="Genomic_DNA"/>
</dbReference>
<sequence length="68" mass="7885">MRLRNRDIRLGDFASLISTLINQKKHRSINGTRHYVTTPRRPTSLRNFFVMYACGLGRSRSLLFESTG</sequence>
<comment type="caution">
    <text evidence="1">The sequence shown here is derived from an EMBL/GenBank/DDBJ whole genome shotgun (WGS) entry which is preliminary data.</text>
</comment>
<protein>
    <submittedName>
        <fullName evidence="1">Uncharacterized protein</fullName>
    </submittedName>
</protein>
<gene>
    <name evidence="1" type="ORF">AMELA_G00217930</name>
</gene>
<name>A0A7J6A415_AMEME</name>
<reference evidence="1 2" key="1">
    <citation type="submission" date="2020-02" db="EMBL/GenBank/DDBJ databases">
        <title>A chromosome-scale genome assembly of the black bullhead catfish (Ameiurus melas).</title>
        <authorList>
            <person name="Wen M."/>
            <person name="Zham M."/>
            <person name="Cabau C."/>
            <person name="Klopp C."/>
            <person name="Donnadieu C."/>
            <person name="Roques C."/>
            <person name="Bouchez O."/>
            <person name="Lampietro C."/>
            <person name="Jouanno E."/>
            <person name="Herpin A."/>
            <person name="Louis A."/>
            <person name="Berthelot C."/>
            <person name="Parey E."/>
            <person name="Roest-Crollius H."/>
            <person name="Braasch I."/>
            <person name="Postlethwait J."/>
            <person name="Robinson-Rechavi M."/>
            <person name="Echchiki A."/>
            <person name="Begum T."/>
            <person name="Montfort J."/>
            <person name="Schartl M."/>
            <person name="Bobe J."/>
            <person name="Guiguen Y."/>
        </authorList>
    </citation>
    <scope>NUCLEOTIDE SEQUENCE [LARGE SCALE GENOMIC DNA]</scope>
    <source>
        <strain evidence="1">M_S1</strain>
        <tissue evidence="1">Blood</tissue>
    </source>
</reference>
<evidence type="ECO:0000313" key="2">
    <source>
        <dbReference type="Proteomes" id="UP000593565"/>
    </source>
</evidence>